<proteinExistence type="predicted"/>
<protein>
    <submittedName>
        <fullName evidence="2">Uncharacterized protein</fullName>
    </submittedName>
</protein>
<dbReference type="RefSeq" id="WP_280842608.1">
    <property type="nucleotide sequence ID" value="NZ_JANCPR020000014.1"/>
</dbReference>
<feature type="compositionally biased region" description="Polar residues" evidence="1">
    <location>
        <begin position="1"/>
        <end position="11"/>
    </location>
</feature>
<accession>A0ABT6ZWQ3</accession>
<evidence type="ECO:0000256" key="1">
    <source>
        <dbReference type="SAM" id="MobiDB-lite"/>
    </source>
</evidence>
<organism evidence="2 3">
    <name type="scientific">Streptomyces iconiensis</name>
    <dbReference type="NCBI Taxonomy" id="1384038"/>
    <lineage>
        <taxon>Bacteria</taxon>
        <taxon>Bacillati</taxon>
        <taxon>Actinomycetota</taxon>
        <taxon>Actinomycetes</taxon>
        <taxon>Kitasatosporales</taxon>
        <taxon>Streptomycetaceae</taxon>
        <taxon>Streptomyces</taxon>
    </lineage>
</organism>
<sequence length="128" mass="13502">MKPYATRSTRPSGPDGNDDLGSTGPEVSLPHRNLRRLPWTNERGNPCYLSTDEDGFVSALADNLEEAQVHNCRGALADAQSILNNPTAGPLALRVALKGALDALGTALDIAQRRGERLGVAAGPEGED</sequence>
<keyword evidence="3" id="KW-1185">Reference proteome</keyword>
<reference evidence="2 3" key="1">
    <citation type="submission" date="2023-05" db="EMBL/GenBank/DDBJ databases">
        <title>Streptantibioticus silvisoli sp. nov., acidotolerant actinomycetes 1 from pine litter.</title>
        <authorList>
            <person name="Swiecimska M."/>
            <person name="Golinska P."/>
            <person name="Sangal V."/>
            <person name="Wachnowicz B."/>
            <person name="Goodfellow M."/>
        </authorList>
    </citation>
    <scope>NUCLEOTIDE SEQUENCE [LARGE SCALE GENOMIC DNA]</scope>
    <source>
        <strain evidence="2 3">DSM 42109</strain>
    </source>
</reference>
<gene>
    <name evidence="2" type="ORF">NMN56_016330</name>
</gene>
<dbReference type="EMBL" id="JANCPR020000014">
    <property type="protein sequence ID" value="MDJ1133502.1"/>
    <property type="molecule type" value="Genomic_DNA"/>
</dbReference>
<name>A0ABT6ZWQ3_9ACTN</name>
<comment type="caution">
    <text evidence="2">The sequence shown here is derived from an EMBL/GenBank/DDBJ whole genome shotgun (WGS) entry which is preliminary data.</text>
</comment>
<evidence type="ECO:0000313" key="2">
    <source>
        <dbReference type="EMBL" id="MDJ1133502.1"/>
    </source>
</evidence>
<dbReference type="Proteomes" id="UP001214441">
    <property type="component" value="Unassembled WGS sequence"/>
</dbReference>
<evidence type="ECO:0000313" key="3">
    <source>
        <dbReference type="Proteomes" id="UP001214441"/>
    </source>
</evidence>
<feature type="region of interest" description="Disordered" evidence="1">
    <location>
        <begin position="1"/>
        <end position="32"/>
    </location>
</feature>